<dbReference type="Proteomes" id="UP001222027">
    <property type="component" value="Unassembled WGS sequence"/>
</dbReference>
<accession>A0AAV8QP48</accession>
<dbReference type="AlphaFoldDB" id="A0AAV8QP48"/>
<evidence type="ECO:0000313" key="2">
    <source>
        <dbReference type="Proteomes" id="UP001222027"/>
    </source>
</evidence>
<sequence>MGSNVVSTFSSSPEAAFSLVGVRVAVIGISFRGAGAAGLLSSAAETWDDDAAPQPFDQLLLAGMTIHLLCGLDGGGGHSGSRDMWRCATTLQEDSIDFQRIDPTRPS</sequence>
<dbReference type="EMBL" id="JAQQAF010000005">
    <property type="protein sequence ID" value="KAJ8483617.1"/>
    <property type="molecule type" value="Genomic_DNA"/>
</dbReference>
<reference evidence="1 2" key="1">
    <citation type="submission" date="2022-12" db="EMBL/GenBank/DDBJ databases">
        <title>Chromosome-scale assembly of the Ensete ventricosum genome.</title>
        <authorList>
            <person name="Dussert Y."/>
            <person name="Stocks J."/>
            <person name="Wendawek A."/>
            <person name="Woldeyes F."/>
            <person name="Nichols R.A."/>
            <person name="Borrell J.S."/>
        </authorList>
    </citation>
    <scope>NUCLEOTIDE SEQUENCE [LARGE SCALE GENOMIC DNA]</scope>
    <source>
        <strain evidence="2">cv. Maze</strain>
        <tissue evidence="1">Seeds</tissue>
    </source>
</reference>
<evidence type="ECO:0000313" key="1">
    <source>
        <dbReference type="EMBL" id="KAJ8483617.1"/>
    </source>
</evidence>
<organism evidence="1 2">
    <name type="scientific">Ensete ventricosum</name>
    <name type="common">Abyssinian banana</name>
    <name type="synonym">Musa ensete</name>
    <dbReference type="NCBI Taxonomy" id="4639"/>
    <lineage>
        <taxon>Eukaryota</taxon>
        <taxon>Viridiplantae</taxon>
        <taxon>Streptophyta</taxon>
        <taxon>Embryophyta</taxon>
        <taxon>Tracheophyta</taxon>
        <taxon>Spermatophyta</taxon>
        <taxon>Magnoliopsida</taxon>
        <taxon>Liliopsida</taxon>
        <taxon>Zingiberales</taxon>
        <taxon>Musaceae</taxon>
        <taxon>Ensete</taxon>
    </lineage>
</organism>
<name>A0AAV8QP48_ENSVE</name>
<protein>
    <submittedName>
        <fullName evidence="1">Uncharacterized protein</fullName>
    </submittedName>
</protein>
<keyword evidence="2" id="KW-1185">Reference proteome</keyword>
<proteinExistence type="predicted"/>
<gene>
    <name evidence="1" type="ORF">OPV22_016102</name>
</gene>
<comment type="caution">
    <text evidence="1">The sequence shown here is derived from an EMBL/GenBank/DDBJ whole genome shotgun (WGS) entry which is preliminary data.</text>
</comment>